<dbReference type="Gene3D" id="3.40.50.1000">
    <property type="entry name" value="HAD superfamily/HAD-like"/>
    <property type="match status" value="1"/>
</dbReference>
<dbReference type="OrthoDB" id="413953at2759"/>
<dbReference type="GO" id="GO:0016791">
    <property type="term" value="F:phosphatase activity"/>
    <property type="evidence" value="ECO:0007669"/>
    <property type="project" value="TreeGrafter"/>
</dbReference>
<dbReference type="PANTHER" id="PTHR19288:SF83">
    <property type="entry name" value="PHOSPHOGLYCOLATE PHOSPHATASE"/>
    <property type="match status" value="1"/>
</dbReference>
<proteinExistence type="predicted"/>
<dbReference type="InterPro" id="IPR036412">
    <property type="entry name" value="HAD-like_sf"/>
</dbReference>
<gene>
    <name evidence="1" type="ORF">ANCDUO_15084</name>
</gene>
<dbReference type="PANTHER" id="PTHR19288">
    <property type="entry name" value="4-NITROPHENYLPHOSPHATASE-RELATED"/>
    <property type="match status" value="1"/>
</dbReference>
<dbReference type="AlphaFoldDB" id="A0A0C2G779"/>
<dbReference type="InterPro" id="IPR006357">
    <property type="entry name" value="HAD-SF_hydro_IIA"/>
</dbReference>
<sequence length="155" mass="17959">MSLMDPWERLENTQRSREHQKLLLRRYILMKIIDSTAISNRLFSSPVYDRQDSFSEHSTKPLCPESFRELLPEIDTFIFDADGVLWLGEDAISGSPRLIDFLIKNNKQVIILTNNATKSRAGVNVVRPPPSDWNKLEYPKCLSSHLEQQSKKIKD</sequence>
<organism evidence="1 2">
    <name type="scientific">Ancylostoma duodenale</name>
    <dbReference type="NCBI Taxonomy" id="51022"/>
    <lineage>
        <taxon>Eukaryota</taxon>
        <taxon>Metazoa</taxon>
        <taxon>Ecdysozoa</taxon>
        <taxon>Nematoda</taxon>
        <taxon>Chromadorea</taxon>
        <taxon>Rhabditida</taxon>
        <taxon>Rhabditina</taxon>
        <taxon>Rhabditomorpha</taxon>
        <taxon>Strongyloidea</taxon>
        <taxon>Ancylostomatidae</taxon>
        <taxon>Ancylostomatinae</taxon>
        <taxon>Ancylostoma</taxon>
    </lineage>
</organism>
<name>A0A0C2G779_9BILA</name>
<evidence type="ECO:0000313" key="1">
    <source>
        <dbReference type="EMBL" id="KIH54769.1"/>
    </source>
</evidence>
<dbReference type="Proteomes" id="UP000054047">
    <property type="component" value="Unassembled WGS sequence"/>
</dbReference>
<evidence type="ECO:0000313" key="2">
    <source>
        <dbReference type="Proteomes" id="UP000054047"/>
    </source>
</evidence>
<dbReference type="EMBL" id="KN738517">
    <property type="protein sequence ID" value="KIH54769.1"/>
    <property type="molecule type" value="Genomic_DNA"/>
</dbReference>
<protein>
    <submittedName>
        <fullName evidence="1">Uncharacterized protein</fullName>
    </submittedName>
</protein>
<keyword evidence="2" id="KW-1185">Reference proteome</keyword>
<dbReference type="InterPro" id="IPR023214">
    <property type="entry name" value="HAD_sf"/>
</dbReference>
<reference evidence="1 2" key="1">
    <citation type="submission" date="2013-12" db="EMBL/GenBank/DDBJ databases">
        <title>Draft genome of the parsitic nematode Ancylostoma duodenale.</title>
        <authorList>
            <person name="Mitreva M."/>
        </authorList>
    </citation>
    <scope>NUCLEOTIDE SEQUENCE [LARGE SCALE GENOMIC DNA]</scope>
    <source>
        <strain evidence="1 2">Zhejiang</strain>
    </source>
</reference>
<dbReference type="Pfam" id="PF13344">
    <property type="entry name" value="Hydrolase_6"/>
    <property type="match status" value="1"/>
</dbReference>
<accession>A0A0C2G779</accession>
<dbReference type="SUPFAM" id="SSF56784">
    <property type="entry name" value="HAD-like"/>
    <property type="match status" value="1"/>
</dbReference>
<dbReference type="GO" id="GO:0005737">
    <property type="term" value="C:cytoplasm"/>
    <property type="evidence" value="ECO:0007669"/>
    <property type="project" value="TreeGrafter"/>
</dbReference>